<feature type="transmembrane region" description="Helical" evidence="1">
    <location>
        <begin position="79"/>
        <end position="99"/>
    </location>
</feature>
<sequence length="125" mass="13099">MNADPERRGRLVAIAVALAVVEVAALALIWLSWAATYWSFDPQSHGVPPGPYLHEAAFVAVAALVASVVGAVRRAHVITITQIVMVVVVCGILSSAKVAGERAYETSYRDACRSGLGCATTPPTP</sequence>
<dbReference type="EMBL" id="VJZD01000010">
    <property type="protein sequence ID" value="MPY30528.1"/>
    <property type="molecule type" value="Genomic_DNA"/>
</dbReference>
<accession>A0A5N8V927</accession>
<organism evidence="3 4">
    <name type="scientific">Streptomyces adustus</name>
    <dbReference type="NCBI Taxonomy" id="1609272"/>
    <lineage>
        <taxon>Bacteria</taxon>
        <taxon>Bacillati</taxon>
        <taxon>Actinomycetota</taxon>
        <taxon>Actinomycetes</taxon>
        <taxon>Kitasatosporales</taxon>
        <taxon>Streptomycetaceae</taxon>
        <taxon>Streptomyces</taxon>
    </lineage>
</organism>
<keyword evidence="1" id="KW-1133">Transmembrane helix</keyword>
<keyword evidence="1" id="KW-0812">Transmembrane</keyword>
<dbReference type="RefSeq" id="WP_152885305.1">
    <property type="nucleotide sequence ID" value="NZ_VJZD01000010.1"/>
</dbReference>
<reference evidence="3 4" key="1">
    <citation type="submission" date="2019-07" db="EMBL/GenBank/DDBJ databases">
        <title>New species of Amycolatopsis and Streptomyces.</title>
        <authorList>
            <person name="Duangmal K."/>
            <person name="Teo W.F.A."/>
            <person name="Lipun K."/>
        </authorList>
    </citation>
    <scope>NUCLEOTIDE SEQUENCE [LARGE SCALE GENOMIC DNA]</scope>
    <source>
        <strain evidence="3 4">NBRC 109810</strain>
    </source>
</reference>
<feature type="transmembrane region" description="Helical" evidence="1">
    <location>
        <begin position="53"/>
        <end position="72"/>
    </location>
</feature>
<protein>
    <recommendedName>
        <fullName evidence="2">DUF6234 domain-containing protein</fullName>
    </recommendedName>
</protein>
<keyword evidence="1" id="KW-0472">Membrane</keyword>
<dbReference type="Pfam" id="PF19747">
    <property type="entry name" value="DUF6234"/>
    <property type="match status" value="1"/>
</dbReference>
<proteinExistence type="predicted"/>
<comment type="caution">
    <text evidence="3">The sequence shown here is derived from an EMBL/GenBank/DDBJ whole genome shotgun (WGS) entry which is preliminary data.</text>
</comment>
<dbReference type="Proteomes" id="UP000325849">
    <property type="component" value="Unassembled WGS sequence"/>
</dbReference>
<keyword evidence="4" id="KW-1185">Reference proteome</keyword>
<evidence type="ECO:0000259" key="2">
    <source>
        <dbReference type="Pfam" id="PF19747"/>
    </source>
</evidence>
<gene>
    <name evidence="3" type="ORF">FNH09_04140</name>
</gene>
<feature type="domain" description="DUF6234" evidence="2">
    <location>
        <begin position="7"/>
        <end position="107"/>
    </location>
</feature>
<name>A0A5N8V927_9ACTN</name>
<dbReference type="InterPro" id="IPR046201">
    <property type="entry name" value="DUF6234"/>
</dbReference>
<feature type="transmembrane region" description="Helical" evidence="1">
    <location>
        <begin position="12"/>
        <end position="33"/>
    </location>
</feature>
<evidence type="ECO:0000313" key="3">
    <source>
        <dbReference type="EMBL" id="MPY30528.1"/>
    </source>
</evidence>
<evidence type="ECO:0000256" key="1">
    <source>
        <dbReference type="SAM" id="Phobius"/>
    </source>
</evidence>
<dbReference type="AlphaFoldDB" id="A0A5N8V927"/>
<evidence type="ECO:0000313" key="4">
    <source>
        <dbReference type="Proteomes" id="UP000325849"/>
    </source>
</evidence>
<dbReference type="OrthoDB" id="4336796at2"/>